<name>A0A7T7BKD5_PENDI</name>
<dbReference type="EMBL" id="CP060775">
    <property type="protein sequence ID" value="QQK42994.1"/>
    <property type="molecule type" value="Genomic_DNA"/>
</dbReference>
<reference evidence="1 2" key="1">
    <citation type="submission" date="2020-08" db="EMBL/GenBank/DDBJ databases">
        <title>The completed genome sequence of the pathogenic ascomycete fungus Penicillium digitatum.</title>
        <authorList>
            <person name="Wang M."/>
        </authorList>
    </citation>
    <scope>NUCLEOTIDE SEQUENCE [LARGE SCALE GENOMIC DNA]</scope>
    <source>
        <strain evidence="1 2">PdW03</strain>
    </source>
</reference>
<gene>
    <name evidence="1" type="ORF">Pdw03_6895</name>
</gene>
<dbReference type="RefSeq" id="XP_065956569.1">
    <property type="nucleotide sequence ID" value="XM_066101486.1"/>
</dbReference>
<accession>A0A7T7BKD5</accession>
<proteinExistence type="predicted"/>
<dbReference type="Proteomes" id="UP000595662">
    <property type="component" value="Chromosome 2"/>
</dbReference>
<dbReference type="GeneID" id="90952906"/>
<evidence type="ECO:0000313" key="2">
    <source>
        <dbReference type="Proteomes" id="UP000595662"/>
    </source>
</evidence>
<sequence>MISPEWVLFAAIGPYAAAEHSLLSWGQAPWVLIRTLWSHHSEASDHYELFTGDLVLCSLGIFVDPRAKILI</sequence>
<evidence type="ECO:0000313" key="1">
    <source>
        <dbReference type="EMBL" id="QQK42994.1"/>
    </source>
</evidence>
<protein>
    <submittedName>
        <fullName evidence="1">Uncharacterized protein</fullName>
    </submittedName>
</protein>
<dbReference type="AlphaFoldDB" id="A0A7T7BKD5"/>
<organism evidence="1 2">
    <name type="scientific">Penicillium digitatum</name>
    <name type="common">Green mold</name>
    <dbReference type="NCBI Taxonomy" id="36651"/>
    <lineage>
        <taxon>Eukaryota</taxon>
        <taxon>Fungi</taxon>
        <taxon>Dikarya</taxon>
        <taxon>Ascomycota</taxon>
        <taxon>Pezizomycotina</taxon>
        <taxon>Eurotiomycetes</taxon>
        <taxon>Eurotiomycetidae</taxon>
        <taxon>Eurotiales</taxon>
        <taxon>Aspergillaceae</taxon>
        <taxon>Penicillium</taxon>
    </lineage>
</organism>